<feature type="compositionally biased region" description="Basic and acidic residues" evidence="1">
    <location>
        <begin position="1"/>
        <end position="18"/>
    </location>
</feature>
<sequence>MSHRPIEESPPFMKEEKKHPHMANRPKVPDFAGPLTIPIFINWVRRCNYAFKQHPEYISDSLKVEITGDAILQTPSTSDLYTWWVTDSASLIQTQSWESFQDLVKKEALGAKLEIDILKDYFSVQQRDQTVEEYEKGVGHLARLVGSLDGLGADEVKGFIEKCLLLFGAREEVRERVLEEKVKCYQSIVEAKREDVVNWLKKYDSEEKARKDEIQGGSPNKTTPLPEKKKTPDVKPEKESPPPVFDSFPILYVVGQCSPKVQYTYLQKHFNDLSHLPNNRFPISSMTALTLYAYTPPTTFFDAYEFLWSNQTPLHFDNRVKTNQQHLFVKREIPFDIDEYIVGYQIEFCDKLKDREIRDVKIRTSKGKERKISIDGVDMKPSLTVTAPDGWAIVGFYGTYDDREWGWPIRTIGPVFGRLSADRTEVGR</sequence>
<evidence type="ECO:0000313" key="3">
    <source>
        <dbReference type="Proteomes" id="UP000474640"/>
    </source>
</evidence>
<reference evidence="2 3" key="1">
    <citation type="submission" date="2020-01" db="EMBL/GenBank/DDBJ databases">
        <authorList>
            <person name="Palmer J.M."/>
        </authorList>
    </citation>
    <scope>NUCLEOTIDE SEQUENCE [LARGE SCALE GENOMIC DNA]</scope>
    <source>
        <strain evidence="2 3">TWF970</strain>
    </source>
</reference>
<evidence type="ECO:0000256" key="1">
    <source>
        <dbReference type="SAM" id="MobiDB-lite"/>
    </source>
</evidence>
<feature type="region of interest" description="Disordered" evidence="1">
    <location>
        <begin position="1"/>
        <end position="27"/>
    </location>
</feature>
<gene>
    <name evidence="2" type="ORF">TWF970_011435</name>
</gene>
<name>A0A7C8VF13_ORBOL</name>
<comment type="caution">
    <text evidence="2">The sequence shown here is derived from an EMBL/GenBank/DDBJ whole genome shotgun (WGS) entry which is preliminary data.</text>
</comment>
<dbReference type="SUPFAM" id="SSF51101">
    <property type="entry name" value="Mannose-binding lectins"/>
    <property type="match status" value="1"/>
</dbReference>
<feature type="compositionally biased region" description="Basic and acidic residues" evidence="1">
    <location>
        <begin position="226"/>
        <end position="240"/>
    </location>
</feature>
<evidence type="ECO:0000313" key="2">
    <source>
        <dbReference type="EMBL" id="KAF3284215.1"/>
    </source>
</evidence>
<proteinExistence type="predicted"/>
<dbReference type="InterPro" id="IPR036404">
    <property type="entry name" value="Jacalin-like_lectin_dom_sf"/>
</dbReference>
<dbReference type="EMBL" id="JAABOJ010000009">
    <property type="protein sequence ID" value="KAF3284215.1"/>
    <property type="molecule type" value="Genomic_DNA"/>
</dbReference>
<dbReference type="OrthoDB" id="5328958at2759"/>
<protein>
    <recommendedName>
        <fullName evidence="4">Retrotransposon gag domain-containing protein</fullName>
    </recommendedName>
</protein>
<accession>A0A7C8VF13</accession>
<feature type="region of interest" description="Disordered" evidence="1">
    <location>
        <begin position="208"/>
        <end position="242"/>
    </location>
</feature>
<dbReference type="Proteomes" id="UP000474640">
    <property type="component" value="Unassembled WGS sequence"/>
</dbReference>
<evidence type="ECO:0008006" key="4">
    <source>
        <dbReference type="Google" id="ProtNLM"/>
    </source>
</evidence>
<dbReference type="AlphaFoldDB" id="A0A7C8VF13"/>
<organism evidence="2 3">
    <name type="scientific">Orbilia oligospora</name>
    <name type="common">Nematode-trapping fungus</name>
    <name type="synonym">Arthrobotrys oligospora</name>
    <dbReference type="NCBI Taxonomy" id="2813651"/>
    <lineage>
        <taxon>Eukaryota</taxon>
        <taxon>Fungi</taxon>
        <taxon>Dikarya</taxon>
        <taxon>Ascomycota</taxon>
        <taxon>Pezizomycotina</taxon>
        <taxon>Orbiliomycetes</taxon>
        <taxon>Orbiliales</taxon>
        <taxon>Orbiliaceae</taxon>
        <taxon>Orbilia</taxon>
    </lineage>
</organism>
<dbReference type="Gene3D" id="2.100.10.30">
    <property type="entry name" value="Jacalin-like lectin domain"/>
    <property type="match status" value="1"/>
</dbReference>